<sequence>MLGGGVKRHWERLLMYWEWLLMSELFNGWASLFKKAEERQNQNLIVACLRMFRMTWAVGVGLKVPFRPLLSGVPKCGKNYAAKRNHFT</sequence>
<organism evidence="1 2">
    <name type="scientific">Parasedimentitalea denitrificans</name>
    <dbReference type="NCBI Taxonomy" id="2211118"/>
    <lineage>
        <taxon>Bacteria</taxon>
        <taxon>Pseudomonadati</taxon>
        <taxon>Pseudomonadota</taxon>
        <taxon>Alphaproteobacteria</taxon>
        <taxon>Rhodobacterales</taxon>
        <taxon>Paracoccaceae</taxon>
        <taxon>Parasedimentitalea</taxon>
    </lineage>
</organism>
<evidence type="ECO:0000313" key="1">
    <source>
        <dbReference type="EMBL" id="NIZ62878.1"/>
    </source>
</evidence>
<reference evidence="1 2" key="1">
    <citation type="submission" date="2018-05" db="EMBL/GenBank/DDBJ databases">
        <authorList>
            <person name="Zhang Y.-J."/>
        </authorList>
    </citation>
    <scope>NUCLEOTIDE SEQUENCE [LARGE SCALE GENOMIC DNA]</scope>
    <source>
        <strain evidence="1 2">CY04</strain>
    </source>
</reference>
<protein>
    <submittedName>
        <fullName evidence="1">Uncharacterized protein</fullName>
    </submittedName>
</protein>
<gene>
    <name evidence="1" type="ORF">DL239_18065</name>
</gene>
<proteinExistence type="predicted"/>
<keyword evidence="2" id="KW-1185">Reference proteome</keyword>
<dbReference type="Proteomes" id="UP001429564">
    <property type="component" value="Unassembled WGS sequence"/>
</dbReference>
<comment type="caution">
    <text evidence="1">The sequence shown here is derived from an EMBL/GenBank/DDBJ whole genome shotgun (WGS) entry which is preliminary data.</text>
</comment>
<evidence type="ECO:0000313" key="2">
    <source>
        <dbReference type="Proteomes" id="UP001429564"/>
    </source>
</evidence>
<dbReference type="EMBL" id="QHLQ01000023">
    <property type="protein sequence ID" value="NIZ62878.1"/>
    <property type="molecule type" value="Genomic_DNA"/>
</dbReference>
<name>A0ABX0WDD3_9RHOB</name>
<accession>A0ABX0WDD3</accession>